<evidence type="ECO:0000313" key="3">
    <source>
        <dbReference type="Proteomes" id="UP000012174"/>
    </source>
</evidence>
<evidence type="ECO:0000313" key="2">
    <source>
        <dbReference type="EMBL" id="EMR63058.1"/>
    </source>
</evidence>
<evidence type="ECO:0000256" key="1">
    <source>
        <dbReference type="SAM" id="MobiDB-lite"/>
    </source>
</evidence>
<dbReference type="EMBL" id="KB707289">
    <property type="protein sequence ID" value="EMR63058.1"/>
    <property type="molecule type" value="Genomic_DNA"/>
</dbReference>
<dbReference type="HOGENOM" id="CLU_533276_0_0_1"/>
<dbReference type="OMA" id="ADPMDPL"/>
<dbReference type="Proteomes" id="UP000012174">
    <property type="component" value="Unassembled WGS sequence"/>
</dbReference>
<protein>
    <submittedName>
        <fullName evidence="2">Uncharacterized protein</fullName>
    </submittedName>
</protein>
<feature type="region of interest" description="Disordered" evidence="1">
    <location>
        <begin position="1"/>
        <end position="23"/>
    </location>
</feature>
<proteinExistence type="predicted"/>
<reference evidence="3" key="1">
    <citation type="journal article" date="2013" name="Genome Announc.">
        <title>Draft genome sequence of the grapevine dieback fungus Eutypa lata UCR-EL1.</title>
        <authorList>
            <person name="Blanco-Ulate B."/>
            <person name="Rolshausen P.E."/>
            <person name="Cantu D."/>
        </authorList>
    </citation>
    <scope>NUCLEOTIDE SEQUENCE [LARGE SCALE GENOMIC DNA]</scope>
    <source>
        <strain evidence="3">UCR-EL1</strain>
    </source>
</reference>
<dbReference type="AlphaFoldDB" id="M7SFP9"/>
<dbReference type="eggNOG" id="ENOG502SYQQ">
    <property type="taxonomic scope" value="Eukaryota"/>
</dbReference>
<gene>
    <name evidence="2" type="ORF">UCREL1_10001</name>
</gene>
<keyword evidence="3" id="KW-1185">Reference proteome</keyword>
<sequence>MDTPIAKARSLTAGSSSTLSPEIKLTPIRKRQTRPSFSPVKTPKTVAVPARRASSGSVEVNTLPPDSDLPNAALEFEEFSFIGPNGDMQEQYAGKYLNAFYIYLADNFDCSYVEFLPPFLVLGFEDEIPAEDQRPFSIAGIITFWVPAGGPGYPGPGFIPLIGDWAAQEEIDISDAILDQIEWCKMPSDEVILYLANHLFRDCEAISVLWGSFIVELPKTSPEDHLERLRNLPRGIRGSRFSLYFHNGPLPNTPRRSRAIEPNPVHLENLVADETDYVFADGVLVERGEDRRLTCSWHNWEDLDKKNSGRFGQTDVEAQRIFQVNQGIVDGKPGTKVGFVCERMGDTDIALAQLDNNVKFENQFMDVKASAKAFVPSEKQEIGDKYIMDSFVTGRQMLEGLGKRRVLTRSRRSTAHPDLFAPKGRHDSMPPDTVAYIRNTPVAEGLKRGEVCAMMHFADLQPKHFDFTAASYIMYADVFDPLIEEGWTVVHSEGWEEEMPPKGDYEGLKVEVEAKADFEESPTKKQRLV</sequence>
<accession>M7SFP9</accession>
<name>M7SFP9_EUTLA</name>
<organism evidence="2 3">
    <name type="scientific">Eutypa lata (strain UCR-EL1)</name>
    <name type="common">Grapevine dieback disease fungus</name>
    <name type="synonym">Eutypa armeniacae</name>
    <dbReference type="NCBI Taxonomy" id="1287681"/>
    <lineage>
        <taxon>Eukaryota</taxon>
        <taxon>Fungi</taxon>
        <taxon>Dikarya</taxon>
        <taxon>Ascomycota</taxon>
        <taxon>Pezizomycotina</taxon>
        <taxon>Sordariomycetes</taxon>
        <taxon>Xylariomycetidae</taxon>
        <taxon>Xylariales</taxon>
        <taxon>Diatrypaceae</taxon>
        <taxon>Eutypa</taxon>
    </lineage>
</organism>
<dbReference type="KEGG" id="ela:UCREL1_10001"/>
<dbReference type="OrthoDB" id="4759780at2759"/>